<feature type="transmembrane region" description="Helical" evidence="1">
    <location>
        <begin position="64"/>
        <end position="84"/>
    </location>
</feature>
<dbReference type="EMBL" id="CAADGH010000032">
    <property type="protein sequence ID" value="VFK75796.1"/>
    <property type="molecule type" value="Genomic_DNA"/>
</dbReference>
<evidence type="ECO:0000256" key="1">
    <source>
        <dbReference type="SAM" id="Phobius"/>
    </source>
</evidence>
<sequence>MPTTSLSTHDTAIKSYFFGKGYQDLWATITDAFKRNWNSSTTYWTKCADALGEVSDEWWKIFPVVFWFGAALSVMVFGTTLTLILSSLHIVILGLFFGIIYIGFSFVSLFERAAMLIRGFVFVCPACHSRLGLPTYLCKSCGREHPRLIPSSFGILWHRCRCGEKLPCTLFSNRGRLPSKCLECGAMLKRAHTETRKQFLPIIGGPAVGKSAYLVALCRHLREVTAPSMGMEAEFVTKTQEQAYEQVISGIDSGQAPSKTVETLPRAFDLIFCRSGRSVLTTYLYDPAGDAFFNSNELILHKFLEYLSGILFLVDPFVIPVVRDRYAAELSAEPAVRPNVPLILPEEALTRLINVMEAQFGLAPDQRIKAPLAVVINKVDAFDLEKEIGEAALAAVPRQPRESNEAHRDRVIQDRLKAWGQTPFVHMVETRFSTVRYYTVSALGRSPDGTNVAFQPLRVEEPALWILSQSNRMWSGKSPLSWWPKVLAAIVFVGIVAAAIPFLYQRISSPLPEESVLQGHNARKHDTRVSASTGLGAREDNLERSAVFPHIQPLAASSQVQEFFSRTHGLIEKTLQAAMQGDDLKVQSLREAIIDIKKPLRGHRKKARRLNRMGIEHIRSKEYTQATVHFRVAHEADSADIEIANNLGYALLMAGNLLEAKTALFYTLSLAPDRANGWSNLGEVYAREGELQRSKACFRNVILYSRNPPKTRKYLVRLAATNKENLILAVAIKEVLAETN</sequence>
<dbReference type="InterPro" id="IPR011990">
    <property type="entry name" value="TPR-like_helical_dom_sf"/>
</dbReference>
<feature type="transmembrane region" description="Helical" evidence="1">
    <location>
        <begin position="482"/>
        <end position="504"/>
    </location>
</feature>
<accession>A0A450XUG3</accession>
<evidence type="ECO:0000259" key="2">
    <source>
        <dbReference type="Pfam" id="PF19993"/>
    </source>
</evidence>
<feature type="transmembrane region" description="Helical" evidence="1">
    <location>
        <begin position="90"/>
        <end position="110"/>
    </location>
</feature>
<organism evidence="3">
    <name type="scientific">Candidatus Kentrum sp. MB</name>
    <dbReference type="NCBI Taxonomy" id="2138164"/>
    <lineage>
        <taxon>Bacteria</taxon>
        <taxon>Pseudomonadati</taxon>
        <taxon>Pseudomonadota</taxon>
        <taxon>Gammaproteobacteria</taxon>
        <taxon>Candidatus Kentrum</taxon>
    </lineage>
</organism>
<dbReference type="InterPro" id="IPR019734">
    <property type="entry name" value="TPR_rpt"/>
</dbReference>
<evidence type="ECO:0000313" key="4">
    <source>
        <dbReference type="EMBL" id="VFK75796.1"/>
    </source>
</evidence>
<dbReference type="AlphaFoldDB" id="A0A450XUG3"/>
<dbReference type="SMART" id="SM00028">
    <property type="entry name" value="TPR"/>
    <property type="match status" value="3"/>
</dbReference>
<feature type="domain" description="Double-GTPase 2" evidence="2">
    <location>
        <begin position="199"/>
        <end position="398"/>
    </location>
</feature>
<gene>
    <name evidence="4" type="ORF">BECKMB1821H_GA0114242_10325</name>
    <name evidence="3" type="ORF">BECKMB1821I_GA0114274_10385</name>
</gene>
<reference evidence="3" key="1">
    <citation type="submission" date="2019-02" db="EMBL/GenBank/DDBJ databases">
        <authorList>
            <person name="Gruber-Vodicka R. H."/>
            <person name="Seah K. B. B."/>
        </authorList>
    </citation>
    <scope>NUCLEOTIDE SEQUENCE</scope>
    <source>
        <strain evidence="4">BECK_BZ198</strain>
        <strain evidence="3">BECK_BZ199</strain>
    </source>
</reference>
<proteinExistence type="predicted"/>
<name>A0A450XUG3_9GAMM</name>
<dbReference type="InterPro" id="IPR045528">
    <property type="entry name" value="DO-GTPase2"/>
</dbReference>
<dbReference type="SUPFAM" id="SSF48452">
    <property type="entry name" value="TPR-like"/>
    <property type="match status" value="1"/>
</dbReference>
<evidence type="ECO:0000313" key="3">
    <source>
        <dbReference type="EMBL" id="VFK32908.1"/>
    </source>
</evidence>
<dbReference type="Pfam" id="PF19993">
    <property type="entry name" value="DO-GTPase2"/>
    <property type="match status" value="1"/>
</dbReference>
<dbReference type="EMBL" id="CAADFQ010000038">
    <property type="protein sequence ID" value="VFK32908.1"/>
    <property type="molecule type" value="Genomic_DNA"/>
</dbReference>
<keyword evidence="1" id="KW-0812">Transmembrane</keyword>
<dbReference type="Gene3D" id="1.25.40.10">
    <property type="entry name" value="Tetratricopeptide repeat domain"/>
    <property type="match status" value="1"/>
</dbReference>
<keyword evidence="1" id="KW-1133">Transmembrane helix</keyword>
<protein>
    <recommendedName>
        <fullName evidence="2">Double-GTPase 2 domain-containing protein</fullName>
    </recommendedName>
</protein>
<keyword evidence="1" id="KW-0472">Membrane</keyword>